<comment type="caution">
    <text evidence="1">The sequence shown here is derived from an EMBL/GenBank/DDBJ whole genome shotgun (WGS) entry which is preliminary data.</text>
</comment>
<organism evidence="1 2">
    <name type="scientific">Olivibacter jilunii</name>
    <dbReference type="NCBI Taxonomy" id="985016"/>
    <lineage>
        <taxon>Bacteria</taxon>
        <taxon>Pseudomonadati</taxon>
        <taxon>Bacteroidota</taxon>
        <taxon>Sphingobacteriia</taxon>
        <taxon>Sphingobacteriales</taxon>
        <taxon>Sphingobacteriaceae</taxon>
        <taxon>Olivibacter</taxon>
    </lineage>
</organism>
<keyword evidence="2" id="KW-1185">Reference proteome</keyword>
<evidence type="ECO:0000313" key="2">
    <source>
        <dbReference type="Proteomes" id="UP001597560"/>
    </source>
</evidence>
<proteinExistence type="predicted"/>
<reference evidence="2" key="1">
    <citation type="journal article" date="2019" name="Int. J. Syst. Evol. Microbiol.">
        <title>The Global Catalogue of Microorganisms (GCM) 10K type strain sequencing project: providing services to taxonomists for standard genome sequencing and annotation.</title>
        <authorList>
            <consortium name="The Broad Institute Genomics Platform"/>
            <consortium name="The Broad Institute Genome Sequencing Center for Infectious Disease"/>
            <person name="Wu L."/>
            <person name="Ma J."/>
        </authorList>
    </citation>
    <scope>NUCLEOTIDE SEQUENCE [LARGE SCALE GENOMIC DNA]</scope>
    <source>
        <strain evidence="2">KCTC 23098</strain>
    </source>
</reference>
<gene>
    <name evidence="1" type="ORF">ACFS6J_21925</name>
</gene>
<dbReference type="InterPro" id="IPR038396">
    <property type="entry name" value="SpoIIAA-like_sf"/>
</dbReference>
<evidence type="ECO:0000313" key="1">
    <source>
        <dbReference type="EMBL" id="MFD2964474.1"/>
    </source>
</evidence>
<dbReference type="EMBL" id="JBHUPA010000016">
    <property type="protein sequence ID" value="MFD2964474.1"/>
    <property type="molecule type" value="Genomic_DNA"/>
</dbReference>
<dbReference type="Proteomes" id="UP001597560">
    <property type="component" value="Unassembled WGS sequence"/>
</dbReference>
<accession>A0ABW6B7M2</accession>
<dbReference type="InterPro" id="IPR036513">
    <property type="entry name" value="STAS_dom_sf"/>
</dbReference>
<dbReference type="RefSeq" id="WP_377612688.1">
    <property type="nucleotide sequence ID" value="NZ_JBHUPA010000016.1"/>
</dbReference>
<dbReference type="Pfam" id="PF11964">
    <property type="entry name" value="SpoIIAA-like"/>
    <property type="match status" value="1"/>
</dbReference>
<name>A0ABW6B7M2_9SPHI</name>
<dbReference type="Gene3D" id="3.40.50.10600">
    <property type="entry name" value="SpoIIaa-like domains"/>
    <property type="match status" value="1"/>
</dbReference>
<dbReference type="InterPro" id="IPR021866">
    <property type="entry name" value="SpoIIAA-like"/>
</dbReference>
<dbReference type="SUPFAM" id="SSF52091">
    <property type="entry name" value="SpoIIaa-like"/>
    <property type="match status" value="1"/>
</dbReference>
<protein>
    <submittedName>
        <fullName evidence="1">STAS/SEC14 domain-containing protein</fullName>
    </submittedName>
</protein>
<sequence length="124" mass="14420">MLALMDNFPSHVVAYRAQGKVNGEEYKEIVVQRIAEVAKAYPQINFIVLLETGFEDYSLQALLEYIKVSFEHFSKWNRMAIVSDQQWVRKIYDILSPLVHGEIRTYRLEDQQIACEWVSAPLPA</sequence>